<feature type="compositionally biased region" description="Basic and acidic residues" evidence="4">
    <location>
        <begin position="377"/>
        <end position="393"/>
    </location>
</feature>
<proteinExistence type="predicted"/>
<dbReference type="GO" id="GO:0000160">
    <property type="term" value="P:phosphorelay signal transduction system"/>
    <property type="evidence" value="ECO:0007669"/>
    <property type="project" value="InterPro"/>
</dbReference>
<evidence type="ECO:0000313" key="6">
    <source>
        <dbReference type="EMBL" id="QOV91765.1"/>
    </source>
</evidence>
<dbReference type="KEGG" id="hbs:IPV69_10580"/>
<protein>
    <submittedName>
        <fullName evidence="6">Response regulator</fullName>
    </submittedName>
</protein>
<feature type="coiled-coil region" evidence="3">
    <location>
        <begin position="137"/>
        <end position="164"/>
    </location>
</feature>
<dbReference type="InterPro" id="IPR050595">
    <property type="entry name" value="Bact_response_regulator"/>
</dbReference>
<dbReference type="AlphaFoldDB" id="A0A7M2X246"/>
<dbReference type="SUPFAM" id="SSF52172">
    <property type="entry name" value="CheY-like"/>
    <property type="match status" value="1"/>
</dbReference>
<dbReference type="EMBL" id="CP063458">
    <property type="protein sequence ID" value="QOV91765.1"/>
    <property type="molecule type" value="Genomic_DNA"/>
</dbReference>
<dbReference type="InterPro" id="IPR001789">
    <property type="entry name" value="Sig_transdc_resp-reg_receiver"/>
</dbReference>
<dbReference type="SMART" id="SM00448">
    <property type="entry name" value="REC"/>
    <property type="match status" value="1"/>
</dbReference>
<organism evidence="6 7">
    <name type="scientific">Humisphaera borealis</name>
    <dbReference type="NCBI Taxonomy" id="2807512"/>
    <lineage>
        <taxon>Bacteria</taxon>
        <taxon>Pseudomonadati</taxon>
        <taxon>Planctomycetota</taxon>
        <taxon>Phycisphaerae</taxon>
        <taxon>Tepidisphaerales</taxon>
        <taxon>Tepidisphaeraceae</taxon>
        <taxon>Humisphaera</taxon>
    </lineage>
</organism>
<evidence type="ECO:0000256" key="1">
    <source>
        <dbReference type="ARBA" id="ARBA00022553"/>
    </source>
</evidence>
<keyword evidence="7" id="KW-1185">Reference proteome</keyword>
<dbReference type="InterPro" id="IPR011006">
    <property type="entry name" value="CheY-like_superfamily"/>
</dbReference>
<evidence type="ECO:0000259" key="5">
    <source>
        <dbReference type="PROSITE" id="PS50110"/>
    </source>
</evidence>
<accession>A0A7M2X246</accession>
<dbReference type="PROSITE" id="PS50110">
    <property type="entry name" value="RESPONSE_REGULATORY"/>
    <property type="match status" value="1"/>
</dbReference>
<dbReference type="RefSeq" id="WP_206295077.1">
    <property type="nucleotide sequence ID" value="NZ_CP063458.1"/>
</dbReference>
<feature type="domain" description="Response regulatory" evidence="5">
    <location>
        <begin position="17"/>
        <end position="131"/>
    </location>
</feature>
<feature type="modified residue" description="4-aspartylphosphate" evidence="2">
    <location>
        <position position="66"/>
    </location>
</feature>
<evidence type="ECO:0000256" key="4">
    <source>
        <dbReference type="SAM" id="MobiDB-lite"/>
    </source>
</evidence>
<keyword evidence="3" id="KW-0175">Coiled coil</keyword>
<reference evidence="6 7" key="1">
    <citation type="submission" date="2020-10" db="EMBL/GenBank/DDBJ databases">
        <title>Wide distribution of Phycisphaera-like planctomycetes from WD2101 soil group in peatlands and genome analysis of the first cultivated representative.</title>
        <authorList>
            <person name="Dedysh S.N."/>
            <person name="Beletsky A.V."/>
            <person name="Ivanova A."/>
            <person name="Kulichevskaya I.S."/>
            <person name="Suzina N.E."/>
            <person name="Philippov D.A."/>
            <person name="Rakitin A.L."/>
            <person name="Mardanov A.V."/>
            <person name="Ravin N.V."/>
        </authorList>
    </citation>
    <scope>NUCLEOTIDE SEQUENCE [LARGE SCALE GENOMIC DNA]</scope>
    <source>
        <strain evidence="6 7">M1803</strain>
    </source>
</reference>
<evidence type="ECO:0000256" key="2">
    <source>
        <dbReference type="PROSITE-ProRule" id="PRU00169"/>
    </source>
</evidence>
<name>A0A7M2X246_9BACT</name>
<evidence type="ECO:0000256" key="3">
    <source>
        <dbReference type="SAM" id="Coils"/>
    </source>
</evidence>
<dbReference type="Gene3D" id="3.40.50.2300">
    <property type="match status" value="1"/>
</dbReference>
<dbReference type="Pfam" id="PF00072">
    <property type="entry name" value="Response_reg"/>
    <property type="match status" value="1"/>
</dbReference>
<dbReference type="PANTHER" id="PTHR44591:SF3">
    <property type="entry name" value="RESPONSE REGULATORY DOMAIN-CONTAINING PROTEIN"/>
    <property type="match status" value="1"/>
</dbReference>
<dbReference type="PANTHER" id="PTHR44591">
    <property type="entry name" value="STRESS RESPONSE REGULATOR PROTEIN 1"/>
    <property type="match status" value="1"/>
</dbReference>
<feature type="region of interest" description="Disordered" evidence="4">
    <location>
        <begin position="346"/>
        <end position="393"/>
    </location>
</feature>
<keyword evidence="1 2" id="KW-0597">Phosphoprotein</keyword>
<sequence length="393" mass="43213">MSATGKSGSMVLPVRPMVLVVDDEPGMTEMLGDVVGAMDCTVVKAANIAEARRIIARESVQVMVADMKLPDGDGMSLLRSLRKYQPSARAIVMTGEPTVAAATEAIRHGAVDFVAKPFDAKAITAHVRSALSLSEQVARQDQKIVKLKRAVKRLNAARKTISQKVDILCNDLVSAYGELSKQFDVLRTQESFRKTIEPARDLEQLICQSMDWLMRQLGYSNVAVWLVGDDGGYQLGAYMKYTIPGDEQVSEILRRVVLPLAARDGRDTPMKFKSSELADKLSPKEQQLMKDQEILTIDCTYLGESLAAIVFFRDEHVPFSEPDLDTLRSVSPIFASALATIVRGAETDAPEPTGAEDSFDSNSDGGGTYDPKKRKSNKPDPADWWKRGEEPPF</sequence>
<evidence type="ECO:0000313" key="7">
    <source>
        <dbReference type="Proteomes" id="UP000593765"/>
    </source>
</evidence>
<dbReference type="Proteomes" id="UP000593765">
    <property type="component" value="Chromosome"/>
</dbReference>
<gene>
    <name evidence="6" type="ORF">IPV69_10580</name>
</gene>